<feature type="non-terminal residue" evidence="1">
    <location>
        <position position="65"/>
    </location>
</feature>
<reference evidence="1 2" key="1">
    <citation type="journal article" date="2020" name="Cell">
        <title>Large-Scale Comparative Analyses of Tick Genomes Elucidate Their Genetic Diversity and Vector Capacities.</title>
        <authorList>
            <consortium name="Tick Genome and Microbiome Consortium (TIGMIC)"/>
            <person name="Jia N."/>
            <person name="Wang J."/>
            <person name="Shi W."/>
            <person name="Du L."/>
            <person name="Sun Y."/>
            <person name="Zhan W."/>
            <person name="Jiang J.F."/>
            <person name="Wang Q."/>
            <person name="Zhang B."/>
            <person name="Ji P."/>
            <person name="Bell-Sakyi L."/>
            <person name="Cui X.M."/>
            <person name="Yuan T.T."/>
            <person name="Jiang B.G."/>
            <person name="Yang W.F."/>
            <person name="Lam T.T."/>
            <person name="Chang Q.C."/>
            <person name="Ding S.J."/>
            <person name="Wang X.J."/>
            <person name="Zhu J.G."/>
            <person name="Ruan X.D."/>
            <person name="Zhao L."/>
            <person name="Wei J.T."/>
            <person name="Ye R.Z."/>
            <person name="Que T.C."/>
            <person name="Du C.H."/>
            <person name="Zhou Y.H."/>
            <person name="Cheng J.X."/>
            <person name="Dai P.F."/>
            <person name="Guo W.B."/>
            <person name="Han X.H."/>
            <person name="Huang E.J."/>
            <person name="Li L.F."/>
            <person name="Wei W."/>
            <person name="Gao Y.C."/>
            <person name="Liu J.Z."/>
            <person name="Shao H.Z."/>
            <person name="Wang X."/>
            <person name="Wang C.C."/>
            <person name="Yang T.C."/>
            <person name="Huo Q.B."/>
            <person name="Li W."/>
            <person name="Chen H.Y."/>
            <person name="Chen S.E."/>
            <person name="Zhou L.G."/>
            <person name="Ni X.B."/>
            <person name="Tian J.H."/>
            <person name="Sheng Y."/>
            <person name="Liu T."/>
            <person name="Pan Y.S."/>
            <person name="Xia L.Y."/>
            <person name="Li J."/>
            <person name="Zhao F."/>
            <person name="Cao W.C."/>
        </authorList>
    </citation>
    <scope>NUCLEOTIDE SEQUENCE [LARGE SCALE GENOMIC DNA]</scope>
    <source>
        <strain evidence="1">Iper-2018</strain>
    </source>
</reference>
<protein>
    <submittedName>
        <fullName evidence="1">Uncharacterized protein</fullName>
    </submittedName>
</protein>
<accession>A0AC60PVS5</accession>
<evidence type="ECO:0000313" key="2">
    <source>
        <dbReference type="Proteomes" id="UP000805193"/>
    </source>
</evidence>
<dbReference type="Proteomes" id="UP000805193">
    <property type="component" value="Unassembled WGS sequence"/>
</dbReference>
<comment type="caution">
    <text evidence="1">The sequence shown here is derived from an EMBL/GenBank/DDBJ whole genome shotgun (WGS) entry which is preliminary data.</text>
</comment>
<name>A0AC60PVS5_IXOPE</name>
<sequence>MTEESRVRFGNETLKPDLVLVQGEQAMIVDAQVIGEYKSLNSLYAEKVRKYSRPEFIEAIKRDFS</sequence>
<evidence type="ECO:0000313" key="1">
    <source>
        <dbReference type="EMBL" id="KAG0425358.1"/>
    </source>
</evidence>
<dbReference type="EMBL" id="JABSTQ010009855">
    <property type="protein sequence ID" value="KAG0425358.1"/>
    <property type="molecule type" value="Genomic_DNA"/>
</dbReference>
<gene>
    <name evidence="1" type="ORF">HPB47_027459</name>
</gene>
<keyword evidence="2" id="KW-1185">Reference proteome</keyword>
<proteinExistence type="predicted"/>
<organism evidence="1 2">
    <name type="scientific">Ixodes persulcatus</name>
    <name type="common">Taiga tick</name>
    <dbReference type="NCBI Taxonomy" id="34615"/>
    <lineage>
        <taxon>Eukaryota</taxon>
        <taxon>Metazoa</taxon>
        <taxon>Ecdysozoa</taxon>
        <taxon>Arthropoda</taxon>
        <taxon>Chelicerata</taxon>
        <taxon>Arachnida</taxon>
        <taxon>Acari</taxon>
        <taxon>Parasitiformes</taxon>
        <taxon>Ixodida</taxon>
        <taxon>Ixodoidea</taxon>
        <taxon>Ixodidae</taxon>
        <taxon>Ixodinae</taxon>
        <taxon>Ixodes</taxon>
    </lineage>
</organism>